<dbReference type="Gene3D" id="2.10.25.10">
    <property type="entry name" value="Laminin"/>
    <property type="match status" value="2"/>
</dbReference>
<keyword evidence="6" id="KW-1133">Transmembrane helix</keyword>
<evidence type="ECO:0000313" key="10">
    <source>
        <dbReference type="Proteomes" id="UP001224775"/>
    </source>
</evidence>
<feature type="transmembrane region" description="Helical" evidence="6">
    <location>
        <begin position="239"/>
        <end position="260"/>
    </location>
</feature>
<evidence type="ECO:0000259" key="8">
    <source>
        <dbReference type="PROSITE" id="PS50026"/>
    </source>
</evidence>
<dbReference type="InterPro" id="IPR051022">
    <property type="entry name" value="Notch_Cell-Fate_Det"/>
</dbReference>
<dbReference type="Proteomes" id="UP001224775">
    <property type="component" value="Unassembled WGS sequence"/>
</dbReference>
<keyword evidence="1 4" id="KW-0245">EGF-like domain</keyword>
<organism evidence="9 10">
    <name type="scientific">Skeletonema marinoi</name>
    <dbReference type="NCBI Taxonomy" id="267567"/>
    <lineage>
        <taxon>Eukaryota</taxon>
        <taxon>Sar</taxon>
        <taxon>Stramenopiles</taxon>
        <taxon>Ochrophyta</taxon>
        <taxon>Bacillariophyta</taxon>
        <taxon>Coscinodiscophyceae</taxon>
        <taxon>Thalassiosirophycidae</taxon>
        <taxon>Thalassiosirales</taxon>
        <taxon>Skeletonemataceae</taxon>
        <taxon>Skeletonema</taxon>
        <taxon>Skeletonema marinoi-dohrnii complex</taxon>
    </lineage>
</organism>
<evidence type="ECO:0000313" key="9">
    <source>
        <dbReference type="EMBL" id="KAK1738974.1"/>
    </source>
</evidence>
<protein>
    <recommendedName>
        <fullName evidence="8">EGF-like domain-containing protein</fullName>
    </recommendedName>
</protein>
<feature type="domain" description="EGF-like" evidence="8">
    <location>
        <begin position="166"/>
        <end position="207"/>
    </location>
</feature>
<evidence type="ECO:0000256" key="5">
    <source>
        <dbReference type="SAM" id="MobiDB-lite"/>
    </source>
</evidence>
<dbReference type="PROSITE" id="PS01186">
    <property type="entry name" value="EGF_2"/>
    <property type="match status" value="2"/>
</dbReference>
<dbReference type="Pfam" id="PF07974">
    <property type="entry name" value="EGF_2"/>
    <property type="match status" value="1"/>
</dbReference>
<keyword evidence="2" id="KW-0677">Repeat</keyword>
<keyword evidence="6" id="KW-0812">Transmembrane</keyword>
<gene>
    <name evidence="9" type="ORF">QTG54_010290</name>
</gene>
<dbReference type="SUPFAM" id="SSF57196">
    <property type="entry name" value="EGF/Laminin"/>
    <property type="match status" value="1"/>
</dbReference>
<evidence type="ECO:0000256" key="4">
    <source>
        <dbReference type="PROSITE-ProRule" id="PRU00076"/>
    </source>
</evidence>
<evidence type="ECO:0000256" key="7">
    <source>
        <dbReference type="SAM" id="SignalP"/>
    </source>
</evidence>
<comment type="caution">
    <text evidence="9">The sequence shown here is derived from an EMBL/GenBank/DDBJ whole genome shotgun (WGS) entry which is preliminary data.</text>
</comment>
<dbReference type="EMBL" id="JATAAI010000019">
    <property type="protein sequence ID" value="KAK1738974.1"/>
    <property type="molecule type" value="Genomic_DNA"/>
</dbReference>
<feature type="compositionally biased region" description="Acidic residues" evidence="5">
    <location>
        <begin position="320"/>
        <end position="331"/>
    </location>
</feature>
<dbReference type="PANTHER" id="PTHR24049">
    <property type="entry name" value="CRUMBS FAMILY MEMBER"/>
    <property type="match status" value="1"/>
</dbReference>
<evidence type="ECO:0000256" key="1">
    <source>
        <dbReference type="ARBA" id="ARBA00022536"/>
    </source>
</evidence>
<reference evidence="9" key="1">
    <citation type="submission" date="2023-06" db="EMBL/GenBank/DDBJ databases">
        <title>Survivors Of The Sea: Transcriptome response of Skeletonema marinoi to long-term dormancy.</title>
        <authorList>
            <person name="Pinder M.I.M."/>
            <person name="Kourtchenko O."/>
            <person name="Robertson E.K."/>
            <person name="Larsson T."/>
            <person name="Maumus F."/>
            <person name="Osuna-Cruz C.M."/>
            <person name="Vancaester E."/>
            <person name="Stenow R."/>
            <person name="Vandepoele K."/>
            <person name="Ploug H."/>
            <person name="Bruchert V."/>
            <person name="Godhe A."/>
            <person name="Topel M."/>
        </authorList>
    </citation>
    <scope>NUCLEOTIDE SEQUENCE</scope>
    <source>
        <strain evidence="9">R05AC</strain>
    </source>
</reference>
<accession>A0AAD9DAJ3</accession>
<keyword evidence="10" id="KW-1185">Reference proteome</keyword>
<dbReference type="AlphaFoldDB" id="A0AAD9DAJ3"/>
<feature type="signal peptide" evidence="7">
    <location>
        <begin position="1"/>
        <end position="27"/>
    </location>
</feature>
<feature type="disulfide bond" evidence="4">
    <location>
        <begin position="197"/>
        <end position="206"/>
    </location>
</feature>
<sequence length="361" mass="38254">MWKPLFTTPIASAIVIVASTTGHSALAANPRPPPAQWMACPQAPSLRCANGSVCKEGVASFDSKHDHLNLQTHESGYYCECMDGFIGHECTIEVEDCENSIGYSPSDPTGVLMHSCYHGSTCKNFGNGNTMCDCDQLNLNSAPDATKFAGLMCEHESTSLCAVSLVGMSAPNDQFCTNHGRCKKEVLEGAPHPKCDCRNGWSGDHCEIRSDVFAKASQSFGKNYSQGQGVSGMSVGGKVMFSFILIALVAVLIGIAVLVYSQIKKNRGPREKAVGITAADIGAGEIEMDGSSTMSPPKSVFSGEGDNGGESGYDNHDLASDDDLALDEEDNVAARDDGDQAFTITDSHEDEEGSDSEPTIV</sequence>
<evidence type="ECO:0000256" key="6">
    <source>
        <dbReference type="SAM" id="Phobius"/>
    </source>
</evidence>
<dbReference type="PROSITE" id="PS00022">
    <property type="entry name" value="EGF_1"/>
    <property type="match status" value="2"/>
</dbReference>
<feature type="region of interest" description="Disordered" evidence="5">
    <location>
        <begin position="287"/>
        <end position="361"/>
    </location>
</feature>
<comment type="caution">
    <text evidence="4">Lacks conserved residue(s) required for the propagation of feature annotation.</text>
</comment>
<keyword evidence="3 4" id="KW-1015">Disulfide bond</keyword>
<proteinExistence type="predicted"/>
<dbReference type="SMART" id="SM00181">
    <property type="entry name" value="EGF"/>
    <property type="match status" value="2"/>
</dbReference>
<keyword evidence="6" id="KW-0472">Membrane</keyword>
<feature type="chain" id="PRO_5041929223" description="EGF-like domain-containing protein" evidence="7">
    <location>
        <begin position="28"/>
        <end position="361"/>
    </location>
</feature>
<name>A0AAD9DAJ3_9STRA</name>
<dbReference type="InterPro" id="IPR013111">
    <property type="entry name" value="EGF_extracell"/>
</dbReference>
<evidence type="ECO:0000256" key="3">
    <source>
        <dbReference type="ARBA" id="ARBA00023157"/>
    </source>
</evidence>
<dbReference type="InterPro" id="IPR000742">
    <property type="entry name" value="EGF"/>
</dbReference>
<keyword evidence="7" id="KW-0732">Signal</keyword>
<dbReference type="PROSITE" id="PS50026">
    <property type="entry name" value="EGF_3"/>
    <property type="match status" value="1"/>
</dbReference>
<evidence type="ECO:0000256" key="2">
    <source>
        <dbReference type="ARBA" id="ARBA00022737"/>
    </source>
</evidence>